<evidence type="ECO:0000313" key="1">
    <source>
        <dbReference type="EMBL" id="CAB3741118.1"/>
    </source>
</evidence>
<name>A0A6J5CMU8_9BURK</name>
<reference evidence="1 2" key="1">
    <citation type="submission" date="2020-04" db="EMBL/GenBank/DDBJ databases">
        <authorList>
            <person name="De Canck E."/>
        </authorList>
    </citation>
    <scope>NUCLEOTIDE SEQUENCE [LARGE SCALE GENOMIC DNA]</scope>
    <source>
        <strain evidence="1 2">LMG 24238</strain>
    </source>
</reference>
<dbReference type="RefSeq" id="WP_175054176.1">
    <property type="nucleotide sequence ID" value="NZ_CADIKC010000014.1"/>
</dbReference>
<proteinExistence type="predicted"/>
<organism evidence="1 2">
    <name type="scientific">Paraburkholderia sediminicola</name>
    <dbReference type="NCBI Taxonomy" id="458836"/>
    <lineage>
        <taxon>Bacteria</taxon>
        <taxon>Pseudomonadati</taxon>
        <taxon>Pseudomonadota</taxon>
        <taxon>Betaproteobacteria</taxon>
        <taxon>Burkholderiales</taxon>
        <taxon>Burkholderiaceae</taxon>
        <taxon>Paraburkholderia</taxon>
    </lineage>
</organism>
<keyword evidence="2" id="KW-1185">Reference proteome</keyword>
<gene>
    <name evidence="1" type="ORF">LMG24238_06719</name>
</gene>
<dbReference type="Proteomes" id="UP000494255">
    <property type="component" value="Unassembled WGS sequence"/>
</dbReference>
<dbReference type="AlphaFoldDB" id="A0A6J5CMU8"/>
<dbReference type="GeneID" id="97045292"/>
<accession>A0A6J5CMU8</accession>
<dbReference type="EMBL" id="CADIKC010000014">
    <property type="protein sequence ID" value="CAB3741118.1"/>
    <property type="molecule type" value="Genomic_DNA"/>
</dbReference>
<evidence type="ECO:0000313" key="2">
    <source>
        <dbReference type="Proteomes" id="UP000494255"/>
    </source>
</evidence>
<protein>
    <submittedName>
        <fullName evidence="1">Uncharacterized protein</fullName>
    </submittedName>
</protein>
<sequence length="62" mass="6758">MDILKIAQESGMQVMLNARIGREEYSSVTGSLQALERFAAALFSLLPNGTQTAGAQTEQEQR</sequence>